<sequence length="805" mass="93567">MANTFFVVLPSNVGDYPDNQPNRFRSHLAKPIQFQGGNWVCGLYSIQYPQSWAATIGTDVKQWIEILYKNKKPFRVGIPKTTQITPKGLSFFLKLVLSKVDNQKSRKSRGIVDDIVIDDIIISPEIKLVGSPSKKRFRRETLQRSANERWIETFFDQYPNNYWDAIRDLEHDLEEHKIKVEEKTKELLNENNTSLKESLQAELNNLKSLSESKQKDLSLVREEAKKRDSLHDHKIANEFLDHHPDDYHEQFVIMQIDIINKFIELEQKTKINQGESNKVRSDQQIQRLINLIKRMRKNLEAIESVIIEKDLKITKDEYHTQNSSNHSEYVKQFFENHPEDHWHALGKNLGLLKELHGQIREKREAHMEEEDNIIKEKLVNEIDQMSKLAEYRRNRFKAIQQEAYKRWKHGDLPAPPTRDEIKEMQKIEERTRPELLKHARRIDEYGNPIPNEPPVITNDMSNVVIERHEAQERIRQKNEKGNNKQSVEQEHLKHARRIDEDKEIIPSDAITESNEQDREEDENKDNDVESISDETKDIVSSDTLAHATKDMDDEALSNDTNIGSPALKEYPKEQEETVADNTRKDIGKELKVSPKKDLQGIHAPIDTSKKDNFHTVLDLDSAPDKINEKELFADRRDSLDEKANFELEKSEEHIQDLESDIEFEYLESIDRFRAKFNDPNISSINISPQLCYVLGFPMLPVKNGQIGKYGIDLKGGFTSFAVYSKGLTSNVIMGNAVSSLLRIVSVENKSGGIIERVYDHPMFIPVLPREINEIEIELRWMNGNLVKFDHGTVTVTLMFNKVIRF</sequence>
<feature type="region of interest" description="Disordered" evidence="2">
    <location>
        <begin position="473"/>
        <end position="541"/>
    </location>
</feature>
<evidence type="ECO:0000313" key="4">
    <source>
        <dbReference type="EMBL" id="CAD2181078.1"/>
    </source>
</evidence>
<protein>
    <submittedName>
        <fullName evidence="3">Uncharacterized protein</fullName>
    </submittedName>
</protein>
<dbReference type="EMBL" id="CAJEWN010000369">
    <property type="protein sequence ID" value="CAD2180369.1"/>
    <property type="molecule type" value="Genomic_DNA"/>
</dbReference>
<feature type="coiled-coil region" evidence="1">
    <location>
        <begin position="166"/>
        <end position="216"/>
    </location>
</feature>
<dbReference type="AlphaFoldDB" id="A0A6V7VZY8"/>
<feature type="compositionally biased region" description="Acidic residues" evidence="2">
    <location>
        <begin position="517"/>
        <end position="532"/>
    </location>
</feature>
<gene>
    <name evidence="3" type="ORF">MENT_LOCUS32441</name>
    <name evidence="4" type="ORF">MENT_LOCUS33203</name>
</gene>
<organism evidence="3 5">
    <name type="scientific">Meloidogyne enterolobii</name>
    <name type="common">Root-knot nematode worm</name>
    <name type="synonym">Meloidogyne mayaguensis</name>
    <dbReference type="NCBI Taxonomy" id="390850"/>
    <lineage>
        <taxon>Eukaryota</taxon>
        <taxon>Metazoa</taxon>
        <taxon>Ecdysozoa</taxon>
        <taxon>Nematoda</taxon>
        <taxon>Chromadorea</taxon>
        <taxon>Rhabditida</taxon>
        <taxon>Tylenchina</taxon>
        <taxon>Tylenchomorpha</taxon>
        <taxon>Tylenchoidea</taxon>
        <taxon>Meloidogynidae</taxon>
        <taxon>Meloidogyninae</taxon>
        <taxon>Meloidogyne</taxon>
    </lineage>
</organism>
<feature type="coiled-coil region" evidence="1">
    <location>
        <begin position="640"/>
        <end position="667"/>
    </location>
</feature>
<name>A0A6V7VZY8_MELEN</name>
<keyword evidence="1" id="KW-0175">Coiled coil</keyword>
<evidence type="ECO:0000256" key="2">
    <source>
        <dbReference type="SAM" id="MobiDB-lite"/>
    </source>
</evidence>
<accession>A0A6V7VZY8</accession>
<evidence type="ECO:0000313" key="3">
    <source>
        <dbReference type="EMBL" id="CAD2180369.1"/>
    </source>
</evidence>
<feature type="compositionally biased region" description="Basic and acidic residues" evidence="2">
    <location>
        <begin position="473"/>
        <end position="505"/>
    </location>
</feature>
<dbReference type="EMBL" id="CAJEWN010000390">
    <property type="protein sequence ID" value="CAD2181078.1"/>
    <property type="molecule type" value="Genomic_DNA"/>
</dbReference>
<reference evidence="3 5" key="1">
    <citation type="submission" date="2020-08" db="EMBL/GenBank/DDBJ databases">
        <authorList>
            <person name="Koutsovoulos G."/>
            <person name="Danchin GJ E."/>
        </authorList>
    </citation>
    <scope>NUCLEOTIDE SEQUENCE [LARGE SCALE GENOMIC DNA]</scope>
</reference>
<dbReference type="Proteomes" id="UP000580250">
    <property type="component" value="Unassembled WGS sequence"/>
</dbReference>
<evidence type="ECO:0000313" key="5">
    <source>
        <dbReference type="Proteomes" id="UP000580250"/>
    </source>
</evidence>
<comment type="caution">
    <text evidence="3">The sequence shown here is derived from an EMBL/GenBank/DDBJ whole genome shotgun (WGS) entry which is preliminary data.</text>
</comment>
<proteinExistence type="predicted"/>
<evidence type="ECO:0000256" key="1">
    <source>
        <dbReference type="SAM" id="Coils"/>
    </source>
</evidence>